<reference evidence="1" key="1">
    <citation type="submission" date="2022-04" db="EMBL/GenBank/DDBJ databases">
        <title>Jade perch genome.</title>
        <authorList>
            <person name="Chao B."/>
        </authorList>
    </citation>
    <scope>NUCLEOTIDE SEQUENCE</scope>
    <source>
        <strain evidence="1">CB-2022</strain>
    </source>
</reference>
<gene>
    <name evidence="1" type="ORF">L3Q82_021835</name>
</gene>
<comment type="caution">
    <text evidence="1">The sequence shown here is derived from an EMBL/GenBank/DDBJ whole genome shotgun (WGS) entry which is preliminary data.</text>
</comment>
<keyword evidence="2" id="KW-1185">Reference proteome</keyword>
<sequence length="160" mass="17590">MTSTQEEIFKCVLSGDLDSVKELFERQEEPRQQDVFGLKDELGRNALLAASMLGRSAIIRELLTHGAELEESTAGGYSSLHLAACWGHLDTVRTLLDLGADTGARTSRGDRPVDLARRYSKTDCAECLMLAEAEQDLTSYVASVRDLAADPQNNLTKEEK</sequence>
<feature type="non-terminal residue" evidence="1">
    <location>
        <position position="160"/>
    </location>
</feature>
<proteinExistence type="predicted"/>
<dbReference type="EMBL" id="CM041533">
    <property type="protein sequence ID" value="KAI3375341.1"/>
    <property type="molecule type" value="Genomic_DNA"/>
</dbReference>
<dbReference type="Proteomes" id="UP000831701">
    <property type="component" value="Chromosome 3"/>
</dbReference>
<name>A0ACB8X5F2_9TELE</name>
<evidence type="ECO:0000313" key="2">
    <source>
        <dbReference type="Proteomes" id="UP000831701"/>
    </source>
</evidence>
<accession>A0ACB8X5F2</accession>
<protein>
    <submittedName>
        <fullName evidence="1">Uncharacterized protein</fullName>
    </submittedName>
</protein>
<organism evidence="1 2">
    <name type="scientific">Scortum barcoo</name>
    <name type="common">barcoo grunter</name>
    <dbReference type="NCBI Taxonomy" id="214431"/>
    <lineage>
        <taxon>Eukaryota</taxon>
        <taxon>Metazoa</taxon>
        <taxon>Chordata</taxon>
        <taxon>Craniata</taxon>
        <taxon>Vertebrata</taxon>
        <taxon>Euteleostomi</taxon>
        <taxon>Actinopterygii</taxon>
        <taxon>Neopterygii</taxon>
        <taxon>Teleostei</taxon>
        <taxon>Neoteleostei</taxon>
        <taxon>Acanthomorphata</taxon>
        <taxon>Eupercaria</taxon>
        <taxon>Centrarchiformes</taxon>
        <taxon>Terapontoidei</taxon>
        <taxon>Terapontidae</taxon>
        <taxon>Scortum</taxon>
    </lineage>
</organism>
<evidence type="ECO:0000313" key="1">
    <source>
        <dbReference type="EMBL" id="KAI3375341.1"/>
    </source>
</evidence>